<dbReference type="InterPro" id="IPR001533">
    <property type="entry name" value="Pterin_deHydtase"/>
</dbReference>
<dbReference type="OrthoDB" id="9794987at2"/>
<evidence type="ECO:0000313" key="6">
    <source>
        <dbReference type="Proteomes" id="UP000092713"/>
    </source>
</evidence>
<dbReference type="STRING" id="1747903.ASR47_102445"/>
<dbReference type="EMBL" id="LOCQ01000039">
    <property type="protein sequence ID" value="OBV41125.1"/>
    <property type="molecule type" value="Genomic_DNA"/>
</dbReference>
<dbReference type="SUPFAM" id="SSF55248">
    <property type="entry name" value="PCD-like"/>
    <property type="match status" value="1"/>
</dbReference>
<dbReference type="Gene3D" id="3.30.1360.20">
    <property type="entry name" value="Transcriptional coactivator/pterin dehydratase"/>
    <property type="match status" value="1"/>
</dbReference>
<dbReference type="Proteomes" id="UP000092713">
    <property type="component" value="Unassembled WGS sequence"/>
</dbReference>
<protein>
    <recommendedName>
        <fullName evidence="3">4a-hydroxytetrahydrobiopterin dehydratase</fullName>
        <ecNumber evidence="3">4.2.1.96</ecNumber>
    </recommendedName>
</protein>
<evidence type="ECO:0000256" key="1">
    <source>
        <dbReference type="ARBA" id="ARBA00001554"/>
    </source>
</evidence>
<dbReference type="RefSeq" id="WP_065306307.1">
    <property type="nucleotide sequence ID" value="NZ_LOCQ01000039.1"/>
</dbReference>
<reference evidence="5 6" key="1">
    <citation type="submission" date="2016-04" db="EMBL/GenBank/DDBJ databases">
        <title>Draft genome sequence of Janthinobacterium psychrotolerans sp. nov., isolated from freshwater sediments in Denmark.</title>
        <authorList>
            <person name="Gong X."/>
            <person name="Skrivergaard S."/>
            <person name="Korsgaard B.S."/>
            <person name="Schreiber L."/>
            <person name="Marshall I.P."/>
            <person name="Finster K."/>
            <person name="Schramm A."/>
        </authorList>
    </citation>
    <scope>NUCLEOTIDE SEQUENCE [LARGE SCALE GENOMIC DNA]</scope>
    <source>
        <strain evidence="5 6">S3-2</strain>
    </source>
</reference>
<keyword evidence="6" id="KW-1185">Reference proteome</keyword>
<comment type="catalytic activity">
    <reaction evidence="1">
        <text>(4aS,6R)-4a-hydroxy-L-erythro-5,6,7,8-tetrahydrobiopterin = (6R)-L-erythro-6,7-dihydrobiopterin + H2O</text>
        <dbReference type="Rhea" id="RHEA:11920"/>
        <dbReference type="ChEBI" id="CHEBI:15377"/>
        <dbReference type="ChEBI" id="CHEBI:15642"/>
        <dbReference type="ChEBI" id="CHEBI:43120"/>
        <dbReference type="EC" id="4.2.1.96"/>
    </reaction>
</comment>
<evidence type="ECO:0000313" key="5">
    <source>
        <dbReference type="EMBL" id="OBV41125.1"/>
    </source>
</evidence>
<dbReference type="GO" id="GO:0006729">
    <property type="term" value="P:tetrahydrobiopterin biosynthetic process"/>
    <property type="evidence" value="ECO:0007669"/>
    <property type="project" value="InterPro"/>
</dbReference>
<gene>
    <name evidence="5" type="ORF">ASR47_102445</name>
</gene>
<evidence type="ECO:0000256" key="2">
    <source>
        <dbReference type="ARBA" id="ARBA00006472"/>
    </source>
</evidence>
<organism evidence="5 6">
    <name type="scientific">Janthinobacterium psychrotolerans</name>
    <dbReference type="NCBI Taxonomy" id="1747903"/>
    <lineage>
        <taxon>Bacteria</taxon>
        <taxon>Pseudomonadati</taxon>
        <taxon>Pseudomonadota</taxon>
        <taxon>Betaproteobacteria</taxon>
        <taxon>Burkholderiales</taxon>
        <taxon>Oxalobacteraceae</taxon>
        <taxon>Janthinobacterium</taxon>
    </lineage>
</organism>
<dbReference type="PANTHER" id="PTHR42805">
    <property type="entry name" value="PTERIN-4-ALPHA-CARBINOLAMINE DEHYDRATASE-RELATED"/>
    <property type="match status" value="1"/>
</dbReference>
<dbReference type="EC" id="4.2.1.96" evidence="3"/>
<dbReference type="InterPro" id="IPR050376">
    <property type="entry name" value="Pterin-4-alpha-carb_dehyd"/>
</dbReference>
<evidence type="ECO:0000256" key="3">
    <source>
        <dbReference type="ARBA" id="ARBA00013252"/>
    </source>
</evidence>
<evidence type="ECO:0000256" key="4">
    <source>
        <dbReference type="ARBA" id="ARBA00023239"/>
    </source>
</evidence>
<dbReference type="Pfam" id="PF01329">
    <property type="entry name" value="Pterin_4a"/>
    <property type="match status" value="1"/>
</dbReference>
<name>A0A1A7C8M5_9BURK</name>
<dbReference type="PANTHER" id="PTHR42805:SF1">
    <property type="entry name" value="PTERIN-4-ALPHA-CARBINOLAMINE DEHYDRATASE-RELATED"/>
    <property type="match status" value="1"/>
</dbReference>
<keyword evidence="4 5" id="KW-0456">Lyase</keyword>
<dbReference type="InterPro" id="IPR036428">
    <property type="entry name" value="PCD_sf"/>
</dbReference>
<sequence length="121" mass="13440">MNLPNTFDALTQHTCAPLQHALSEAGIAALLPLLPAWHIENGKLCRSYDFKNYYQTLAFVNALAYMTHTQDHHPELTITYKTCAVRYDTHSVNQGAGGLSENDFVCAAKADLLYAGRQVEK</sequence>
<dbReference type="GO" id="GO:0008124">
    <property type="term" value="F:4-alpha-hydroxytetrahydrobiopterin dehydratase activity"/>
    <property type="evidence" value="ECO:0007669"/>
    <property type="project" value="UniProtKB-EC"/>
</dbReference>
<dbReference type="AlphaFoldDB" id="A0A1A7C8M5"/>
<proteinExistence type="inferred from homology"/>
<comment type="caution">
    <text evidence="5">The sequence shown here is derived from an EMBL/GenBank/DDBJ whole genome shotgun (WGS) entry which is preliminary data.</text>
</comment>
<accession>A0A1A7C8M5</accession>
<comment type="similarity">
    <text evidence="2">Belongs to the pterin-4-alpha-carbinolamine dehydratase family.</text>
</comment>